<protein>
    <submittedName>
        <fullName evidence="1">Uncharacterized protein</fullName>
    </submittedName>
</protein>
<keyword evidence="2" id="KW-1185">Reference proteome</keyword>
<proteinExistence type="predicted"/>
<gene>
    <name evidence="1" type="ORF">J4Q44_G00292550</name>
</gene>
<dbReference type="EMBL" id="JAGTTL010000027">
    <property type="protein sequence ID" value="KAK6301157.1"/>
    <property type="molecule type" value="Genomic_DNA"/>
</dbReference>
<evidence type="ECO:0000313" key="2">
    <source>
        <dbReference type="Proteomes" id="UP001356427"/>
    </source>
</evidence>
<organism evidence="1 2">
    <name type="scientific">Coregonus suidteri</name>
    <dbReference type="NCBI Taxonomy" id="861788"/>
    <lineage>
        <taxon>Eukaryota</taxon>
        <taxon>Metazoa</taxon>
        <taxon>Chordata</taxon>
        <taxon>Craniata</taxon>
        <taxon>Vertebrata</taxon>
        <taxon>Euteleostomi</taxon>
        <taxon>Actinopterygii</taxon>
        <taxon>Neopterygii</taxon>
        <taxon>Teleostei</taxon>
        <taxon>Protacanthopterygii</taxon>
        <taxon>Salmoniformes</taxon>
        <taxon>Salmonidae</taxon>
        <taxon>Coregoninae</taxon>
        <taxon>Coregonus</taxon>
    </lineage>
</organism>
<dbReference type="Proteomes" id="UP001356427">
    <property type="component" value="Unassembled WGS sequence"/>
</dbReference>
<reference evidence="1 2" key="1">
    <citation type="submission" date="2021-04" db="EMBL/GenBank/DDBJ databases">
        <authorList>
            <person name="De Guttry C."/>
            <person name="Zahm M."/>
            <person name="Klopp C."/>
            <person name="Cabau C."/>
            <person name="Louis A."/>
            <person name="Berthelot C."/>
            <person name="Parey E."/>
            <person name="Roest Crollius H."/>
            <person name="Montfort J."/>
            <person name="Robinson-Rechavi M."/>
            <person name="Bucao C."/>
            <person name="Bouchez O."/>
            <person name="Gislard M."/>
            <person name="Lluch J."/>
            <person name="Milhes M."/>
            <person name="Lampietro C."/>
            <person name="Lopez Roques C."/>
            <person name="Donnadieu C."/>
            <person name="Braasch I."/>
            <person name="Desvignes T."/>
            <person name="Postlethwait J."/>
            <person name="Bobe J."/>
            <person name="Wedekind C."/>
            <person name="Guiguen Y."/>
        </authorList>
    </citation>
    <scope>NUCLEOTIDE SEQUENCE [LARGE SCALE GENOMIC DNA]</scope>
    <source>
        <strain evidence="1">Cs_M1</strain>
        <tissue evidence="1">Blood</tissue>
    </source>
</reference>
<accession>A0AAN8KYD6</accession>
<sequence>MCQITRKIGCAPITSTTGAWRAAGGTRKASGLETSRLIRQSNEQLTRRTQSDNLPVDRERITEISFWRSELGFELEQLLRDTERLRQVLVIAGISLQVANLYGYLRCKAGGQEVPPTSTSSFLQEQHVLQRPDIIYRML</sequence>
<name>A0AAN8KYD6_9TELE</name>
<evidence type="ECO:0000313" key="1">
    <source>
        <dbReference type="EMBL" id="KAK6301157.1"/>
    </source>
</evidence>
<comment type="caution">
    <text evidence="1">The sequence shown here is derived from an EMBL/GenBank/DDBJ whole genome shotgun (WGS) entry which is preliminary data.</text>
</comment>
<dbReference type="AlphaFoldDB" id="A0AAN8KYD6"/>